<name>A0ABT7FAD9_9RHOB</name>
<evidence type="ECO:0000256" key="6">
    <source>
        <dbReference type="ARBA" id="ARBA00022692"/>
    </source>
</evidence>
<gene>
    <name evidence="10" type="primary">cbiB</name>
    <name evidence="9" type="synonym">cobD</name>
    <name evidence="10" type="ORF">QO034_03015</name>
</gene>
<keyword evidence="7 9" id="KW-1133">Transmembrane helix</keyword>
<feature type="transmembrane region" description="Helical" evidence="9">
    <location>
        <begin position="149"/>
        <end position="170"/>
    </location>
</feature>
<evidence type="ECO:0000256" key="5">
    <source>
        <dbReference type="ARBA" id="ARBA00022573"/>
    </source>
</evidence>
<evidence type="ECO:0000256" key="9">
    <source>
        <dbReference type="HAMAP-Rule" id="MF_00024"/>
    </source>
</evidence>
<accession>A0ABT7FAD9</accession>
<comment type="caution">
    <text evidence="10">The sequence shown here is derived from an EMBL/GenBank/DDBJ whole genome shotgun (WGS) entry which is preliminary data.</text>
</comment>
<keyword evidence="4 9" id="KW-1003">Cell membrane</keyword>
<proteinExistence type="inferred from homology"/>
<feature type="transmembrane region" description="Helical" evidence="9">
    <location>
        <begin position="289"/>
        <end position="308"/>
    </location>
</feature>
<evidence type="ECO:0000256" key="4">
    <source>
        <dbReference type="ARBA" id="ARBA00022475"/>
    </source>
</evidence>
<keyword evidence="6 9" id="KW-0812">Transmembrane</keyword>
<dbReference type="EMBL" id="JASNJE010000003">
    <property type="protein sequence ID" value="MDK3072069.1"/>
    <property type="molecule type" value="Genomic_DNA"/>
</dbReference>
<sequence length="309" mass="32621">MTDGALLVAAALLLDGLFGEPRWLWSRLPHPAVLMGRAVGALDRVFNAPPARRAKGVLAVLLLSGGAILAGWLLSLGGPVIEIATAAILLAQRSLVEHVAAVAAALRLSADDARAAVAMIVSRDCRDMTQAEVARAAIESASENLSDGVIAPAFWFLVAGLPGLVLYKAINTADSTIGYRTPRHEAFGWAAARSDDLLNLIPARLTGLMIAALAGQLRAWPEIVRDARRHRSPNAGWPEAAMARALDLALAGPRSYDGQLRQLAWVNGGARREIGADDIDAAVAMLWRVWGLSLVMLLAGAATGFLLMV</sequence>
<reference evidence="10 11" key="1">
    <citation type="submission" date="2023-05" db="EMBL/GenBank/DDBJ databases">
        <title>Sedimentitalea sp. nov. JM2-8.</title>
        <authorList>
            <person name="Huang J."/>
        </authorList>
    </citation>
    <scope>NUCLEOTIDE SEQUENCE [LARGE SCALE GENOMIC DNA]</scope>
    <source>
        <strain evidence="10 11">JM2-8</strain>
    </source>
</reference>
<dbReference type="RefSeq" id="WP_284484026.1">
    <property type="nucleotide sequence ID" value="NZ_JASNJE010000003.1"/>
</dbReference>
<comment type="similarity">
    <text evidence="3 9">Belongs to the CobD/CbiB family.</text>
</comment>
<keyword evidence="11" id="KW-1185">Reference proteome</keyword>
<evidence type="ECO:0000256" key="1">
    <source>
        <dbReference type="ARBA" id="ARBA00004651"/>
    </source>
</evidence>
<feature type="transmembrane region" description="Helical" evidence="9">
    <location>
        <begin position="58"/>
        <end position="81"/>
    </location>
</feature>
<evidence type="ECO:0000256" key="3">
    <source>
        <dbReference type="ARBA" id="ARBA00006263"/>
    </source>
</evidence>
<comment type="caution">
    <text evidence="9">Lacks conserved residue(s) required for the propagation of feature annotation.</text>
</comment>
<keyword evidence="5 9" id="KW-0169">Cobalamin biosynthesis</keyword>
<evidence type="ECO:0000256" key="2">
    <source>
        <dbReference type="ARBA" id="ARBA00004953"/>
    </source>
</evidence>
<comment type="function">
    <text evidence="9">Converts cobyric acid to cobinamide by the addition of aminopropanol on the F carboxylic group.</text>
</comment>
<dbReference type="Proteomes" id="UP001227126">
    <property type="component" value="Unassembled WGS sequence"/>
</dbReference>
<dbReference type="Pfam" id="PF03186">
    <property type="entry name" value="CobD_Cbib"/>
    <property type="match status" value="1"/>
</dbReference>
<evidence type="ECO:0000256" key="7">
    <source>
        <dbReference type="ARBA" id="ARBA00022989"/>
    </source>
</evidence>
<comment type="subcellular location">
    <subcellularLocation>
        <location evidence="1 9">Cell membrane</location>
        <topology evidence="1 9">Multi-pass membrane protein</topology>
    </subcellularLocation>
</comment>
<organism evidence="10 11">
    <name type="scientific">Sedimentitalea xiamensis</name>
    <dbReference type="NCBI Taxonomy" id="3050037"/>
    <lineage>
        <taxon>Bacteria</taxon>
        <taxon>Pseudomonadati</taxon>
        <taxon>Pseudomonadota</taxon>
        <taxon>Alphaproteobacteria</taxon>
        <taxon>Rhodobacterales</taxon>
        <taxon>Paracoccaceae</taxon>
        <taxon>Sedimentitalea</taxon>
    </lineage>
</organism>
<evidence type="ECO:0000313" key="11">
    <source>
        <dbReference type="Proteomes" id="UP001227126"/>
    </source>
</evidence>
<protein>
    <recommendedName>
        <fullName evidence="9">Cobalamin biosynthesis protein CobD</fullName>
    </recommendedName>
</protein>
<dbReference type="HAMAP" id="MF_00024">
    <property type="entry name" value="CobD_CbiB"/>
    <property type="match status" value="1"/>
</dbReference>
<dbReference type="PANTHER" id="PTHR34308:SF1">
    <property type="entry name" value="COBALAMIN BIOSYNTHESIS PROTEIN CBIB"/>
    <property type="match status" value="1"/>
</dbReference>
<evidence type="ECO:0000256" key="8">
    <source>
        <dbReference type="ARBA" id="ARBA00023136"/>
    </source>
</evidence>
<evidence type="ECO:0000313" key="10">
    <source>
        <dbReference type="EMBL" id="MDK3072069.1"/>
    </source>
</evidence>
<dbReference type="InterPro" id="IPR004485">
    <property type="entry name" value="Cobalamin_biosynth_CobD/CbiB"/>
</dbReference>
<keyword evidence="8 9" id="KW-0472">Membrane</keyword>
<dbReference type="PANTHER" id="PTHR34308">
    <property type="entry name" value="COBALAMIN BIOSYNTHESIS PROTEIN CBIB"/>
    <property type="match status" value="1"/>
</dbReference>
<dbReference type="NCBIfam" id="TIGR00380">
    <property type="entry name" value="cobal_cbiB"/>
    <property type="match status" value="1"/>
</dbReference>
<comment type="pathway">
    <text evidence="2 9">Cofactor biosynthesis; adenosylcobalamin biosynthesis.</text>
</comment>